<dbReference type="Proteomes" id="UP000001997">
    <property type="component" value="Unassembled WGS sequence"/>
</dbReference>
<evidence type="ECO:0000313" key="7">
    <source>
        <dbReference type="Proteomes" id="UP000001997"/>
    </source>
</evidence>
<dbReference type="GeneID" id="5127319"/>
<dbReference type="KEGG" id="pgu:PGUG_02772"/>
<protein>
    <submittedName>
        <fullName evidence="6">Uncharacterized protein</fullName>
    </submittedName>
</protein>
<evidence type="ECO:0000256" key="5">
    <source>
        <dbReference type="SAM" id="SignalP"/>
    </source>
</evidence>
<gene>
    <name evidence="6" type="ORF">PGUG_02772</name>
</gene>
<dbReference type="FunCoup" id="A5DHM1">
    <property type="interactions" value="869"/>
</dbReference>
<dbReference type="GO" id="GO:0000386">
    <property type="term" value="F:second spliceosomal transesterification activity"/>
    <property type="evidence" value="ECO:0007669"/>
    <property type="project" value="EnsemblFungi"/>
</dbReference>
<dbReference type="HOGENOM" id="CLU_022571_0_0_1"/>
<reference evidence="6 7" key="1">
    <citation type="journal article" date="2009" name="Nature">
        <title>Evolution of pathogenicity and sexual reproduction in eight Candida genomes.</title>
        <authorList>
            <person name="Butler G."/>
            <person name="Rasmussen M.D."/>
            <person name="Lin M.F."/>
            <person name="Santos M.A."/>
            <person name="Sakthikumar S."/>
            <person name="Munro C.A."/>
            <person name="Rheinbay E."/>
            <person name="Grabherr M."/>
            <person name="Forche A."/>
            <person name="Reedy J.L."/>
            <person name="Agrafioti I."/>
            <person name="Arnaud M.B."/>
            <person name="Bates S."/>
            <person name="Brown A.J."/>
            <person name="Brunke S."/>
            <person name="Costanzo M.C."/>
            <person name="Fitzpatrick D.A."/>
            <person name="de Groot P.W."/>
            <person name="Harris D."/>
            <person name="Hoyer L.L."/>
            <person name="Hube B."/>
            <person name="Klis F.M."/>
            <person name="Kodira C."/>
            <person name="Lennard N."/>
            <person name="Logue M.E."/>
            <person name="Martin R."/>
            <person name="Neiman A.M."/>
            <person name="Nikolaou E."/>
            <person name="Quail M.A."/>
            <person name="Quinn J."/>
            <person name="Santos M.C."/>
            <person name="Schmitzberger F.F."/>
            <person name="Sherlock G."/>
            <person name="Shah P."/>
            <person name="Silverstein K.A."/>
            <person name="Skrzypek M.S."/>
            <person name="Soll D."/>
            <person name="Staggs R."/>
            <person name="Stansfield I."/>
            <person name="Stumpf M.P."/>
            <person name="Sudbery P.E."/>
            <person name="Srikantha T."/>
            <person name="Zeng Q."/>
            <person name="Berman J."/>
            <person name="Berriman M."/>
            <person name="Heitman J."/>
            <person name="Gow N.A."/>
            <person name="Lorenz M.C."/>
            <person name="Birren B.W."/>
            <person name="Kellis M."/>
            <person name="Cuomo C.A."/>
        </authorList>
    </citation>
    <scope>NUCLEOTIDE SEQUENCE [LARGE SCALE GENOMIC DNA]</scope>
    <source>
        <strain evidence="7">ATCC 6260 / CBS 566 / DSM 6381 / JCM 1539 / NBRC 10279 / NRRL Y-324</strain>
    </source>
</reference>
<dbReference type="InParanoid" id="A5DHM1"/>
<keyword evidence="1 3" id="KW-0853">WD repeat</keyword>
<organism evidence="6 7">
    <name type="scientific">Meyerozyma guilliermondii (strain ATCC 6260 / CBS 566 / DSM 6381 / JCM 1539 / NBRC 10279 / NRRL Y-324)</name>
    <name type="common">Yeast</name>
    <name type="synonym">Candida guilliermondii</name>
    <dbReference type="NCBI Taxonomy" id="294746"/>
    <lineage>
        <taxon>Eukaryota</taxon>
        <taxon>Fungi</taxon>
        <taxon>Dikarya</taxon>
        <taxon>Ascomycota</taxon>
        <taxon>Saccharomycotina</taxon>
        <taxon>Pichiomycetes</taxon>
        <taxon>Debaryomycetaceae</taxon>
        <taxon>Meyerozyma</taxon>
    </lineage>
</organism>
<feature type="signal peptide" evidence="5">
    <location>
        <begin position="1"/>
        <end position="24"/>
    </location>
</feature>
<evidence type="ECO:0000256" key="3">
    <source>
        <dbReference type="PROSITE-ProRule" id="PRU00221"/>
    </source>
</evidence>
<evidence type="ECO:0000256" key="1">
    <source>
        <dbReference type="ARBA" id="ARBA00022574"/>
    </source>
</evidence>
<feature type="region of interest" description="Disordered" evidence="4">
    <location>
        <begin position="91"/>
        <end position="164"/>
    </location>
</feature>
<sequence length="499" mass="56132">MRLINFALRLIFAALSIQLISVSPSHFMDALAGYSSSSDDTSVPLLPEVNQRLELAPKTKSHQNFEQPQFHQGGTFANRVEREYYDNATLTSQKSYKRSGEQKRAAKRLKKERKKKTSKDDSEFLGPWAGYESDNEAQQYESFGEEDEEKITEGKEDLESDSDMPTTQHFVDLYLTPPEDVEIDFSKKPGSQVFQVPTRVATKLDGHSKGVTKLRLFPNSGHLLLSCGNDSEIKLWDMYHENNLLRAYYGHSQAVKDICFTSSGQKFISCGFDKRVIVWNTKSGAIEKSMVLEAIPNCLLLNPNNEHELLVALSNSKIHHFDLSSESYKDPIQTYDHHQSSVNFLMTVDSNKRFLSTSDDKSVRIWDWQINIPIKIISEPDSHSIPRGIVSRNFGEIALQSMASSIDVVQGHGKFRTTAKKFRGHSVSGYAVDINFSADGRVIMSGDSRGLGVFWDWNSGKLIKKLKVSTKVISCIEPHPQEPSTVVMAGSTGEIYICK</sequence>
<feature type="compositionally biased region" description="Polar residues" evidence="4">
    <location>
        <begin position="62"/>
        <end position="72"/>
    </location>
</feature>
<dbReference type="GO" id="GO:0071013">
    <property type="term" value="C:catalytic step 2 spliceosome"/>
    <property type="evidence" value="ECO:0007669"/>
    <property type="project" value="InterPro"/>
</dbReference>
<feature type="chain" id="PRO_5002681186" evidence="5">
    <location>
        <begin position="25"/>
        <end position="499"/>
    </location>
</feature>
<dbReference type="RefSeq" id="XP_001485043.2">
    <property type="nucleotide sequence ID" value="XM_001484993.1"/>
</dbReference>
<dbReference type="Gene3D" id="2.130.10.10">
    <property type="entry name" value="YVTN repeat-like/Quinoprotein amine dehydrogenase"/>
    <property type="match status" value="1"/>
</dbReference>
<feature type="region of interest" description="Disordered" evidence="4">
    <location>
        <begin position="59"/>
        <end position="78"/>
    </location>
</feature>
<proteinExistence type="predicted"/>
<dbReference type="EMBL" id="CH408157">
    <property type="protein sequence ID" value="EDK38674.2"/>
    <property type="molecule type" value="Genomic_DNA"/>
</dbReference>
<feature type="repeat" description="WD" evidence="3">
    <location>
        <begin position="204"/>
        <end position="246"/>
    </location>
</feature>
<accession>A5DHM1</accession>
<dbReference type="GO" id="GO:0000348">
    <property type="term" value="P:mRNA branch site recognition"/>
    <property type="evidence" value="ECO:0007669"/>
    <property type="project" value="EnsemblFungi"/>
</dbReference>
<dbReference type="PROSITE" id="PS00678">
    <property type="entry name" value="WD_REPEATS_1"/>
    <property type="match status" value="1"/>
</dbReference>
<dbReference type="PANTHER" id="PTHR43979">
    <property type="entry name" value="PRE-MRNA-PROCESSING FACTOR 17"/>
    <property type="match status" value="1"/>
</dbReference>
<dbReference type="GO" id="GO:0034399">
    <property type="term" value="C:nuclear periphery"/>
    <property type="evidence" value="ECO:0007669"/>
    <property type="project" value="EnsemblFungi"/>
</dbReference>
<dbReference type="InterPro" id="IPR036322">
    <property type="entry name" value="WD40_repeat_dom_sf"/>
</dbReference>
<dbReference type="InterPro" id="IPR015943">
    <property type="entry name" value="WD40/YVTN_repeat-like_dom_sf"/>
</dbReference>
<dbReference type="InterPro" id="IPR019775">
    <property type="entry name" value="WD40_repeat_CS"/>
</dbReference>
<dbReference type="PROSITE" id="PS50082">
    <property type="entry name" value="WD_REPEATS_2"/>
    <property type="match status" value="3"/>
</dbReference>
<dbReference type="SUPFAM" id="SSF50978">
    <property type="entry name" value="WD40 repeat-like"/>
    <property type="match status" value="1"/>
</dbReference>
<feature type="repeat" description="WD" evidence="3">
    <location>
        <begin position="248"/>
        <end position="289"/>
    </location>
</feature>
<keyword evidence="7" id="KW-1185">Reference proteome</keyword>
<dbReference type="InterPro" id="IPR001680">
    <property type="entry name" value="WD40_rpt"/>
</dbReference>
<keyword evidence="2" id="KW-0677">Repeat</keyword>
<feature type="compositionally biased region" description="Basic residues" evidence="4">
    <location>
        <begin position="105"/>
        <end position="117"/>
    </location>
</feature>
<dbReference type="AlphaFoldDB" id="A5DHM1"/>
<dbReference type="GO" id="GO:0071014">
    <property type="term" value="C:post-mRNA release spliceosomal complex"/>
    <property type="evidence" value="ECO:0007669"/>
    <property type="project" value="EnsemblFungi"/>
</dbReference>
<dbReference type="OMA" id="VQVYDHH"/>
<evidence type="ECO:0000256" key="2">
    <source>
        <dbReference type="ARBA" id="ARBA00022737"/>
    </source>
</evidence>
<dbReference type="Pfam" id="PF00400">
    <property type="entry name" value="WD40"/>
    <property type="match status" value="3"/>
</dbReference>
<feature type="repeat" description="WD" evidence="3">
    <location>
        <begin position="335"/>
        <end position="367"/>
    </location>
</feature>
<dbReference type="OrthoDB" id="10257301at2759"/>
<dbReference type="InterPro" id="IPR032847">
    <property type="entry name" value="PRPF17"/>
</dbReference>
<dbReference type="GO" id="GO:0003729">
    <property type="term" value="F:mRNA binding"/>
    <property type="evidence" value="ECO:0007669"/>
    <property type="project" value="TreeGrafter"/>
</dbReference>
<dbReference type="PROSITE" id="PS50294">
    <property type="entry name" value="WD_REPEATS_REGION"/>
    <property type="match status" value="3"/>
</dbReference>
<dbReference type="VEuPathDB" id="FungiDB:PGUG_02772"/>
<dbReference type="GO" id="GO:0000389">
    <property type="term" value="P:mRNA 3'-splice site recognition"/>
    <property type="evidence" value="ECO:0007669"/>
    <property type="project" value="EnsemblFungi"/>
</dbReference>
<keyword evidence="5" id="KW-0732">Signal</keyword>
<name>A5DHM1_PICGU</name>
<dbReference type="eggNOG" id="KOG0282">
    <property type="taxonomic scope" value="Eukaryota"/>
</dbReference>
<dbReference type="PANTHER" id="PTHR43979:SF1">
    <property type="entry name" value="PRE-MRNA-PROCESSING FACTOR 17"/>
    <property type="match status" value="1"/>
</dbReference>
<evidence type="ECO:0000256" key="4">
    <source>
        <dbReference type="SAM" id="MobiDB-lite"/>
    </source>
</evidence>
<evidence type="ECO:0000313" key="6">
    <source>
        <dbReference type="EMBL" id="EDK38674.2"/>
    </source>
</evidence>
<dbReference type="GO" id="GO:0000350">
    <property type="term" value="P:generation of catalytic spliceosome for second transesterification step"/>
    <property type="evidence" value="ECO:0007669"/>
    <property type="project" value="EnsemblFungi"/>
</dbReference>
<dbReference type="GO" id="GO:0045292">
    <property type="term" value="P:mRNA cis splicing, via spliceosome"/>
    <property type="evidence" value="ECO:0007669"/>
    <property type="project" value="EnsemblFungi"/>
</dbReference>
<dbReference type="GO" id="GO:0000974">
    <property type="term" value="C:Prp19 complex"/>
    <property type="evidence" value="ECO:0007669"/>
    <property type="project" value="EnsemblFungi"/>
</dbReference>
<dbReference type="SMART" id="SM00320">
    <property type="entry name" value="WD40"/>
    <property type="match status" value="5"/>
</dbReference>
<dbReference type="STRING" id="294746.A5DHM1"/>